<proteinExistence type="predicted"/>
<dbReference type="Gene3D" id="3.90.640.10">
    <property type="entry name" value="Actin, Chain A, domain 4"/>
    <property type="match status" value="1"/>
</dbReference>
<name>A0A8W8KW35_MAGGI</name>
<keyword evidence="2" id="KW-1185">Reference proteome</keyword>
<accession>A0A8W8KW35</accession>
<reference evidence="1" key="1">
    <citation type="submission" date="2022-08" db="UniProtKB">
        <authorList>
            <consortium name="EnsemblMetazoa"/>
        </authorList>
    </citation>
    <scope>IDENTIFICATION</scope>
    <source>
        <strain evidence="1">05x7-T-G4-1.051#20</strain>
    </source>
</reference>
<dbReference type="InterPro" id="IPR043129">
    <property type="entry name" value="ATPase_NBD"/>
</dbReference>
<organism evidence="1 2">
    <name type="scientific">Magallana gigas</name>
    <name type="common">Pacific oyster</name>
    <name type="synonym">Crassostrea gigas</name>
    <dbReference type="NCBI Taxonomy" id="29159"/>
    <lineage>
        <taxon>Eukaryota</taxon>
        <taxon>Metazoa</taxon>
        <taxon>Spiralia</taxon>
        <taxon>Lophotrochozoa</taxon>
        <taxon>Mollusca</taxon>
        <taxon>Bivalvia</taxon>
        <taxon>Autobranchia</taxon>
        <taxon>Pteriomorphia</taxon>
        <taxon>Ostreida</taxon>
        <taxon>Ostreoidea</taxon>
        <taxon>Ostreidae</taxon>
        <taxon>Magallana</taxon>
    </lineage>
</organism>
<evidence type="ECO:0008006" key="3">
    <source>
        <dbReference type="Google" id="ProtNLM"/>
    </source>
</evidence>
<dbReference type="AlphaFoldDB" id="A0A8W8KW35"/>
<dbReference type="Proteomes" id="UP000005408">
    <property type="component" value="Unassembled WGS sequence"/>
</dbReference>
<evidence type="ECO:0000313" key="1">
    <source>
        <dbReference type="EnsemblMetazoa" id="G25538.1:cds"/>
    </source>
</evidence>
<dbReference type="EnsemblMetazoa" id="G25538.1">
    <property type="protein sequence ID" value="G25538.1:cds"/>
    <property type="gene ID" value="G25538"/>
</dbReference>
<protein>
    <recommendedName>
        <fullName evidence="3">Heat shock 70 kDa protein 12A</fullName>
    </recommendedName>
</protein>
<dbReference type="PANTHER" id="PTHR14187:SF5">
    <property type="entry name" value="HEAT SHOCK 70 KDA PROTEIN 12A"/>
    <property type="match status" value="1"/>
</dbReference>
<dbReference type="SUPFAM" id="SSF53067">
    <property type="entry name" value="Actin-like ATPase domain"/>
    <property type="match status" value="1"/>
</dbReference>
<evidence type="ECO:0000313" key="2">
    <source>
        <dbReference type="Proteomes" id="UP000005408"/>
    </source>
</evidence>
<sequence>MIVIAAVNLGTRYTSFAYTFKDKLDKTILLNEKNLSKDMRIPNDQNIMFKAIDVFAFSIKFIKDELVKDLHKTGYDIEESLTTDVSVKEVLTDRTLKELHRASENGLGGDSINVRFFQYLEKVFGSKVISRFKNETKNKVSLYDLETDIEIKKRNLDFDCNGYMRIDIPPRLVDIYEEIEMKDFEEHIKKMSDVKLQERLALCNQSKVTDIFKPYVSSLVELIQRTIAQERVTNISNIIMVGGFSQCRIVHKTIKDLFQHENINVIVPNNPEFAILQGAIMYRYWPEIVRTRRSPYTYGTRLLRLWLDGDDESKKVRRGKSKEIFCRNHFEKFVSLNDEFETGQTAKLEVYPIEADTTEMAIDVYTSDKSDPRYTTDNGSERLGRLVVHMPDTTNGLDRRADVTMTMGSTEIVVQGKMMPDGTPTKVVFDMLSAK</sequence>
<dbReference type="Gene3D" id="3.30.420.40">
    <property type="match status" value="1"/>
</dbReference>
<dbReference type="PANTHER" id="PTHR14187">
    <property type="entry name" value="ALPHA KINASE/ELONGATION FACTOR 2 KINASE"/>
    <property type="match status" value="1"/>
</dbReference>